<organism evidence="2 3">
    <name type="scientific">Streptomyces lydicus</name>
    <dbReference type="NCBI Taxonomy" id="47763"/>
    <lineage>
        <taxon>Bacteria</taxon>
        <taxon>Bacillati</taxon>
        <taxon>Actinomycetota</taxon>
        <taxon>Actinomycetes</taxon>
        <taxon>Kitasatosporales</taxon>
        <taxon>Streptomycetaceae</taxon>
        <taxon>Streptomyces</taxon>
    </lineage>
</organism>
<dbReference type="OrthoDB" id="4086635at2"/>
<feature type="transmembrane region" description="Helical" evidence="1">
    <location>
        <begin position="20"/>
        <end position="39"/>
    </location>
</feature>
<feature type="transmembrane region" description="Helical" evidence="1">
    <location>
        <begin position="215"/>
        <end position="235"/>
    </location>
</feature>
<evidence type="ECO:0000256" key="1">
    <source>
        <dbReference type="SAM" id="Phobius"/>
    </source>
</evidence>
<keyword evidence="3" id="KW-1185">Reference proteome</keyword>
<dbReference type="AlphaFoldDB" id="A0A1D7VUA2"/>
<evidence type="ECO:0000313" key="3">
    <source>
        <dbReference type="Proteomes" id="UP000094094"/>
    </source>
</evidence>
<protein>
    <submittedName>
        <fullName evidence="2">Uncharacterized protein</fullName>
    </submittedName>
</protein>
<accession>A0A1D7VUA2</accession>
<dbReference type="KEGG" id="slc:SL103_32495"/>
<sequence>MGALPLTDSAGWVRARTCAVWALVAFAAGALVVPVLSGSPGPKVTALQKAGATVSNATVVGRPTSLERDLSEEVVRGYYADLVLSVPNGPGRLPVDGAYTHDRPREGATVEVLWSPDAPQLGGVVHARRDLHLLARPHWQAGADSATGRGALFGLIVVTVVGLLLGTVLTFTSGTEALQELAWSPLAQTVRAATTVGLYLAWLPMLTGHTPAPMVGLLASAGFLVVLLVHCFTSVRAVGKG</sequence>
<proteinExistence type="predicted"/>
<name>A0A1D7VUA2_9ACTN</name>
<dbReference type="EMBL" id="CP017157">
    <property type="protein sequence ID" value="AOP50355.1"/>
    <property type="molecule type" value="Genomic_DNA"/>
</dbReference>
<gene>
    <name evidence="2" type="ORF">SL103_32495</name>
</gene>
<keyword evidence="1" id="KW-1133">Transmembrane helix</keyword>
<evidence type="ECO:0000313" key="2">
    <source>
        <dbReference type="EMBL" id="AOP50355.1"/>
    </source>
</evidence>
<feature type="transmembrane region" description="Helical" evidence="1">
    <location>
        <begin position="150"/>
        <end position="171"/>
    </location>
</feature>
<keyword evidence="1" id="KW-0472">Membrane</keyword>
<reference evidence="2 3" key="1">
    <citation type="submission" date="2016-09" db="EMBL/GenBank/DDBJ databases">
        <title>Complete genome sequencing of Streptomyces lydicus 103 and metabolic pathways analysis of antibiotic biosynthesis.</title>
        <authorList>
            <person name="Jia N."/>
            <person name="Ding M.-Z."/>
            <person name="Gao F."/>
            <person name="Yuan Y.-J."/>
        </authorList>
    </citation>
    <scope>NUCLEOTIDE SEQUENCE [LARGE SCALE GENOMIC DNA]</scope>
    <source>
        <strain evidence="2 3">103</strain>
    </source>
</reference>
<keyword evidence="1" id="KW-0812">Transmembrane</keyword>
<dbReference type="Proteomes" id="UP000094094">
    <property type="component" value="Chromosome"/>
</dbReference>